<reference evidence="3" key="1">
    <citation type="journal article" date="2019" name="Int. J. Syst. Evol. Microbiol.">
        <title>The Global Catalogue of Microorganisms (GCM) 10K type strain sequencing project: providing services to taxonomists for standard genome sequencing and annotation.</title>
        <authorList>
            <consortium name="The Broad Institute Genomics Platform"/>
            <consortium name="The Broad Institute Genome Sequencing Center for Infectious Disease"/>
            <person name="Wu L."/>
            <person name="Ma J."/>
        </authorList>
    </citation>
    <scope>NUCLEOTIDE SEQUENCE [LARGE SCALE GENOMIC DNA]</scope>
    <source>
        <strain evidence="3">JCM 4788</strain>
    </source>
</reference>
<evidence type="ECO:0000313" key="3">
    <source>
        <dbReference type="Proteomes" id="UP001500879"/>
    </source>
</evidence>
<dbReference type="Pfam" id="PF01636">
    <property type="entry name" value="APH"/>
    <property type="match status" value="1"/>
</dbReference>
<feature type="domain" description="Aminoglycoside phosphotransferase" evidence="1">
    <location>
        <begin position="120"/>
        <end position="173"/>
    </location>
</feature>
<sequence>MEGQRLPGGRTVGAVRIGDAVHRPLQPWTPGVHAVLRHLEAVGFEGAPRVLGVDDRQREILTRLEGETVGEDLPWPAWVYSDTALEGVGRWARRLHDATAGFVPPEGVRWLAGQTWRPGLIIGHHDAAPWNAVWRDGSVAGFFDWDTAGPSSREFDLAFMALTWVPLHARRLAEKTGFTAFEDRSRRLHLLLDAYGYDGDRAAFGAVVAQRARTNAHVIERMATGGDPVCTALLPVAADLRLAAVEVEDLPVGFWLRPADA</sequence>
<gene>
    <name evidence="2" type="ORF">GCM10010357_44170</name>
</gene>
<protein>
    <recommendedName>
        <fullName evidence="1">Aminoglycoside phosphotransferase domain-containing protein</fullName>
    </recommendedName>
</protein>
<proteinExistence type="predicted"/>
<accession>A0ABP3IQQ4</accession>
<name>A0ABP3IQQ4_9ACTN</name>
<dbReference type="InterPro" id="IPR002575">
    <property type="entry name" value="Aminoglycoside_PTrfase"/>
</dbReference>
<comment type="caution">
    <text evidence="2">The sequence shown here is derived from an EMBL/GenBank/DDBJ whole genome shotgun (WGS) entry which is preliminary data.</text>
</comment>
<evidence type="ECO:0000313" key="2">
    <source>
        <dbReference type="EMBL" id="GAA0418003.1"/>
    </source>
</evidence>
<evidence type="ECO:0000259" key="1">
    <source>
        <dbReference type="Pfam" id="PF01636"/>
    </source>
</evidence>
<dbReference type="Proteomes" id="UP001500879">
    <property type="component" value="Unassembled WGS sequence"/>
</dbReference>
<organism evidence="2 3">
    <name type="scientific">Streptomyces luteireticuli</name>
    <dbReference type="NCBI Taxonomy" id="173858"/>
    <lineage>
        <taxon>Bacteria</taxon>
        <taxon>Bacillati</taxon>
        <taxon>Actinomycetota</taxon>
        <taxon>Actinomycetes</taxon>
        <taxon>Kitasatosporales</taxon>
        <taxon>Streptomycetaceae</taxon>
        <taxon>Streptomyces</taxon>
    </lineage>
</organism>
<dbReference type="InterPro" id="IPR011009">
    <property type="entry name" value="Kinase-like_dom_sf"/>
</dbReference>
<keyword evidence="3" id="KW-1185">Reference proteome</keyword>
<dbReference type="EMBL" id="BAAABX010000048">
    <property type="protein sequence ID" value="GAA0418003.1"/>
    <property type="molecule type" value="Genomic_DNA"/>
</dbReference>
<dbReference type="RefSeq" id="WP_344027049.1">
    <property type="nucleotide sequence ID" value="NZ_BAAABX010000048.1"/>
</dbReference>
<dbReference type="SUPFAM" id="SSF56112">
    <property type="entry name" value="Protein kinase-like (PK-like)"/>
    <property type="match status" value="1"/>
</dbReference>
<dbReference type="Gene3D" id="3.90.1200.10">
    <property type="match status" value="1"/>
</dbReference>